<proteinExistence type="predicted"/>
<gene>
    <name evidence="1" type="ORF">GGI52_002725</name>
</gene>
<organism evidence="1 2">
    <name type="scientific">Pseudomonas moraviensis</name>
    <dbReference type="NCBI Taxonomy" id="321662"/>
    <lineage>
        <taxon>Bacteria</taxon>
        <taxon>Pseudomonadati</taxon>
        <taxon>Pseudomonadota</taxon>
        <taxon>Gammaproteobacteria</taxon>
        <taxon>Pseudomonadales</taxon>
        <taxon>Pseudomonadaceae</taxon>
        <taxon>Pseudomonas</taxon>
    </lineage>
</organism>
<protein>
    <submittedName>
        <fullName evidence="1">Uncharacterized protein</fullName>
    </submittedName>
</protein>
<evidence type="ECO:0000313" key="1">
    <source>
        <dbReference type="EMBL" id="NYH09682.1"/>
    </source>
</evidence>
<dbReference type="Proteomes" id="UP000553035">
    <property type="component" value="Unassembled WGS sequence"/>
</dbReference>
<name>A0A7Z0AUW7_9PSED</name>
<reference evidence="1 2" key="1">
    <citation type="submission" date="2020-07" db="EMBL/GenBank/DDBJ databases">
        <title>Exploring microbial biodiversity for novel pathways involved in the catabolism of aromatic compounds derived from lignin.</title>
        <authorList>
            <person name="Elkins J."/>
        </authorList>
    </citation>
    <scope>NUCLEOTIDE SEQUENCE [LARGE SCALE GENOMIC DNA]</scope>
    <source>
        <strain evidence="1 2">VanB</strain>
    </source>
</reference>
<dbReference type="AlphaFoldDB" id="A0A7Z0AUW7"/>
<evidence type="ECO:0000313" key="2">
    <source>
        <dbReference type="Proteomes" id="UP000553035"/>
    </source>
</evidence>
<comment type="caution">
    <text evidence="1">The sequence shown here is derived from an EMBL/GenBank/DDBJ whole genome shotgun (WGS) entry which is preliminary data.</text>
</comment>
<sequence length="42" mass="4894">MEHRNEFCLYGNKEDIGTVDLVFFQALKSRLVAGFLMIRSFP</sequence>
<accession>A0A7Z0AUW7</accession>
<dbReference type="EMBL" id="JACCAT010000001">
    <property type="protein sequence ID" value="NYH09682.1"/>
    <property type="molecule type" value="Genomic_DNA"/>
</dbReference>